<dbReference type="InParanoid" id="A0A3N4M3G3"/>
<evidence type="ECO:0000313" key="2">
    <source>
        <dbReference type="Proteomes" id="UP000267821"/>
    </source>
</evidence>
<name>A0A3N4M3G3_9PEZI</name>
<proteinExistence type="predicted"/>
<organism evidence="1 2">
    <name type="scientific">Terfezia boudieri ATCC MYA-4762</name>
    <dbReference type="NCBI Taxonomy" id="1051890"/>
    <lineage>
        <taxon>Eukaryota</taxon>
        <taxon>Fungi</taxon>
        <taxon>Dikarya</taxon>
        <taxon>Ascomycota</taxon>
        <taxon>Pezizomycotina</taxon>
        <taxon>Pezizomycetes</taxon>
        <taxon>Pezizales</taxon>
        <taxon>Pezizaceae</taxon>
        <taxon>Terfezia</taxon>
    </lineage>
</organism>
<sequence length="162" mass="18685">MILKISIPINLKLRKWNQPGDIDYVHLDGIDTLNLMKKIRDIFCGDGFPKEKCVHIIITVPEPETTPVEDRKELHHLRKIVEPKRMKAIAGIVDINTATLDMHSELICKRYPEYEDSTLLFKLHESITCTPETNDVKNGSRVSPATQVMDQERGVGYHLRRR</sequence>
<keyword evidence="2" id="KW-1185">Reference proteome</keyword>
<reference evidence="1 2" key="1">
    <citation type="journal article" date="2018" name="Nat. Ecol. Evol.">
        <title>Pezizomycetes genomes reveal the molecular basis of ectomycorrhizal truffle lifestyle.</title>
        <authorList>
            <person name="Murat C."/>
            <person name="Payen T."/>
            <person name="Noel B."/>
            <person name="Kuo A."/>
            <person name="Morin E."/>
            <person name="Chen J."/>
            <person name="Kohler A."/>
            <person name="Krizsan K."/>
            <person name="Balestrini R."/>
            <person name="Da Silva C."/>
            <person name="Montanini B."/>
            <person name="Hainaut M."/>
            <person name="Levati E."/>
            <person name="Barry K.W."/>
            <person name="Belfiori B."/>
            <person name="Cichocki N."/>
            <person name="Clum A."/>
            <person name="Dockter R.B."/>
            <person name="Fauchery L."/>
            <person name="Guy J."/>
            <person name="Iotti M."/>
            <person name="Le Tacon F."/>
            <person name="Lindquist E.A."/>
            <person name="Lipzen A."/>
            <person name="Malagnac F."/>
            <person name="Mello A."/>
            <person name="Molinier V."/>
            <person name="Miyauchi S."/>
            <person name="Poulain J."/>
            <person name="Riccioni C."/>
            <person name="Rubini A."/>
            <person name="Sitrit Y."/>
            <person name="Splivallo R."/>
            <person name="Traeger S."/>
            <person name="Wang M."/>
            <person name="Zifcakova L."/>
            <person name="Wipf D."/>
            <person name="Zambonelli A."/>
            <person name="Paolocci F."/>
            <person name="Nowrousian M."/>
            <person name="Ottonello S."/>
            <person name="Baldrian P."/>
            <person name="Spatafora J.W."/>
            <person name="Henrissat B."/>
            <person name="Nagy L.G."/>
            <person name="Aury J.M."/>
            <person name="Wincker P."/>
            <person name="Grigoriev I.V."/>
            <person name="Bonfante P."/>
            <person name="Martin F.M."/>
        </authorList>
    </citation>
    <scope>NUCLEOTIDE SEQUENCE [LARGE SCALE GENOMIC DNA]</scope>
    <source>
        <strain evidence="1 2">ATCC MYA-4762</strain>
    </source>
</reference>
<dbReference type="EMBL" id="ML121529">
    <property type="protein sequence ID" value="RPB28508.1"/>
    <property type="molecule type" value="Genomic_DNA"/>
</dbReference>
<evidence type="ECO:0000313" key="1">
    <source>
        <dbReference type="EMBL" id="RPB28508.1"/>
    </source>
</evidence>
<accession>A0A3N4M3G3</accession>
<gene>
    <name evidence="1" type="ORF">L211DRAFT_845555</name>
</gene>
<dbReference type="OrthoDB" id="2414517at2759"/>
<dbReference type="AlphaFoldDB" id="A0A3N4M3G3"/>
<dbReference type="Proteomes" id="UP000267821">
    <property type="component" value="Unassembled WGS sequence"/>
</dbReference>
<protein>
    <submittedName>
        <fullName evidence="1">Uncharacterized protein</fullName>
    </submittedName>
</protein>